<keyword evidence="6" id="KW-1185">Reference proteome</keyword>
<dbReference type="InterPro" id="IPR052097">
    <property type="entry name" value="SET-MYND_domain_protein"/>
</dbReference>
<dbReference type="GO" id="GO:0032259">
    <property type="term" value="P:methylation"/>
    <property type="evidence" value="ECO:0007669"/>
    <property type="project" value="UniProtKB-KW"/>
</dbReference>
<dbReference type="EMBL" id="GL883010">
    <property type="protein sequence ID" value="EGG21385.1"/>
    <property type="molecule type" value="Genomic_DNA"/>
</dbReference>
<organism evidence="5 6">
    <name type="scientific">Cavenderia fasciculata</name>
    <name type="common">Slime mold</name>
    <name type="synonym">Dictyostelium fasciculatum</name>
    <dbReference type="NCBI Taxonomy" id="261658"/>
    <lineage>
        <taxon>Eukaryota</taxon>
        <taxon>Amoebozoa</taxon>
        <taxon>Evosea</taxon>
        <taxon>Eumycetozoa</taxon>
        <taxon>Dictyostelia</taxon>
        <taxon>Acytosteliales</taxon>
        <taxon>Cavenderiaceae</taxon>
        <taxon>Cavenderia</taxon>
    </lineage>
</organism>
<keyword evidence="2" id="KW-0808">Transferase</keyword>
<evidence type="ECO:0000256" key="2">
    <source>
        <dbReference type="ARBA" id="ARBA00022679"/>
    </source>
</evidence>
<evidence type="ECO:0000259" key="4">
    <source>
        <dbReference type="PROSITE" id="PS50280"/>
    </source>
</evidence>
<reference evidence="6" key="1">
    <citation type="journal article" date="2011" name="Genome Res.">
        <title>Phylogeny-wide analysis of social amoeba genomes highlights ancient origins for complex intercellular communication.</title>
        <authorList>
            <person name="Heidel A.J."/>
            <person name="Lawal H.M."/>
            <person name="Felder M."/>
            <person name="Schilde C."/>
            <person name="Helps N.R."/>
            <person name="Tunggal B."/>
            <person name="Rivero F."/>
            <person name="John U."/>
            <person name="Schleicher M."/>
            <person name="Eichinger L."/>
            <person name="Platzer M."/>
            <person name="Noegel A.A."/>
            <person name="Schaap P."/>
            <person name="Gloeckner G."/>
        </authorList>
    </citation>
    <scope>NUCLEOTIDE SEQUENCE [LARGE SCALE GENOMIC DNA]</scope>
    <source>
        <strain evidence="6">SH3</strain>
    </source>
</reference>
<dbReference type="RefSeq" id="XP_004359235.1">
    <property type="nucleotide sequence ID" value="XM_004359178.1"/>
</dbReference>
<dbReference type="Gene3D" id="1.10.220.160">
    <property type="match status" value="1"/>
</dbReference>
<evidence type="ECO:0000313" key="6">
    <source>
        <dbReference type="Proteomes" id="UP000007797"/>
    </source>
</evidence>
<dbReference type="GO" id="GO:0042826">
    <property type="term" value="F:histone deacetylase binding"/>
    <property type="evidence" value="ECO:0007669"/>
    <property type="project" value="TreeGrafter"/>
</dbReference>
<dbReference type="STRING" id="1054147.F4PRU9"/>
<dbReference type="PANTHER" id="PTHR46165">
    <property type="entry name" value="SET AND MYND DOMAIN-CONTAINING PROTEIN 4"/>
    <property type="match status" value="1"/>
</dbReference>
<dbReference type="GO" id="GO:0008168">
    <property type="term" value="F:methyltransferase activity"/>
    <property type="evidence" value="ECO:0007669"/>
    <property type="project" value="UniProtKB-KW"/>
</dbReference>
<dbReference type="InterPro" id="IPR011990">
    <property type="entry name" value="TPR-like_helical_dom_sf"/>
</dbReference>
<dbReference type="OrthoDB" id="18560at2759"/>
<keyword evidence="1" id="KW-0489">Methyltransferase</keyword>
<evidence type="ECO:0000313" key="5">
    <source>
        <dbReference type="EMBL" id="EGG21385.1"/>
    </source>
</evidence>
<dbReference type="PROSITE" id="PS50280">
    <property type="entry name" value="SET"/>
    <property type="match status" value="1"/>
</dbReference>
<dbReference type="Gene3D" id="1.25.40.10">
    <property type="entry name" value="Tetratricopeptide repeat domain"/>
    <property type="match status" value="1"/>
</dbReference>
<dbReference type="Proteomes" id="UP000007797">
    <property type="component" value="Unassembled WGS sequence"/>
</dbReference>
<protein>
    <submittedName>
        <fullName evidence="5">SET domain-containing protein</fullName>
    </submittedName>
</protein>
<proteinExistence type="predicted"/>
<accession>F4PRU9</accession>
<evidence type="ECO:0000256" key="1">
    <source>
        <dbReference type="ARBA" id="ARBA00022603"/>
    </source>
</evidence>
<gene>
    <name evidence="5" type="primary">bopA</name>
    <name evidence="5" type="ORF">DFA_01266</name>
</gene>
<evidence type="ECO:0000256" key="3">
    <source>
        <dbReference type="ARBA" id="ARBA00022691"/>
    </source>
</evidence>
<dbReference type="InterPro" id="IPR001214">
    <property type="entry name" value="SET_dom"/>
</dbReference>
<feature type="domain" description="SET" evidence="4">
    <location>
        <begin position="261"/>
        <end position="523"/>
    </location>
</feature>
<dbReference type="InterPro" id="IPR046341">
    <property type="entry name" value="SET_dom_sf"/>
</dbReference>
<sequence>MNKEQLKDLNLDTQQSKLIEKLFQSMKDGSLSEEDLQQLRDSGLTKKLLQKFGGADDSNSLDAFMNLTQLDGITRPVQEDISLLTYESVLKRMDQLKRLGNERFQKSHYTYAHAYYYQLIQLGNRYGQEVVEKQADISEELKQERLAQLNKVASLAASNLSLTFFNTNRIEESLKYADLAIQLDKSNAKAYFRRVHALQLFGRIGEVKQTFEQATKEIQDATLQESLEYEIHAQKEKDQLFEKNKQHTLKRIETDKQYSQFPVELVWNDNMGRCIMATRDIKQGELILRVAPFGCALSDDQIDLNCGSCFRKIKYYKSEKCNSCKTNLLCEICIKDPTIVSMHQEECSLISFLQKHYPNAQTRDFRFMIRVLLSGRANKLGRITKEKTPQLWNQQPFIYDSYEDLASLTTDVSKIESKQLQSFTVATNSITNFFAAVKGPKYLSDPFTKQEIFDLYPKILFNAHEYIDPLTHYEIGRGIYPTASYINHTCLPNTTWYNDDHGLILYRSSRDILKGEEITTSYLDILKPKLQRRKDLKQYSFVCQCERCLNEKLGYLCSECGEELTEKQIEIWDPIPEKQFDGRVIVCSKGHFKPLSVYESLESIGETACQQELIPTFNLLFAPYHPIHIVLYKKILSNSIRHFDEPSKIKINTVTDPQLLQQYFDALWKSYKNVFQDPENVIMFSYVDDLSELFQLYKKLPGDNRAKLLEIKDKAAFYLETQTKLSQNQLLKEFEDYFQI</sequence>
<dbReference type="GeneID" id="14873538"/>
<dbReference type="Pfam" id="PF00856">
    <property type="entry name" value="SET"/>
    <property type="match status" value="1"/>
</dbReference>
<dbReference type="GO" id="GO:0005737">
    <property type="term" value="C:cytoplasm"/>
    <property type="evidence" value="ECO:0007669"/>
    <property type="project" value="TreeGrafter"/>
</dbReference>
<name>F4PRU9_CACFS</name>
<dbReference type="CDD" id="cd20071">
    <property type="entry name" value="SET_SMYD"/>
    <property type="match status" value="1"/>
</dbReference>
<dbReference type="PANTHER" id="PTHR46165:SF2">
    <property type="entry name" value="SET AND MYND DOMAIN-CONTAINING PROTEIN 4"/>
    <property type="match status" value="1"/>
</dbReference>
<dbReference type="SUPFAM" id="SSF82199">
    <property type="entry name" value="SET domain"/>
    <property type="match status" value="1"/>
</dbReference>
<dbReference type="Gene3D" id="6.10.140.2220">
    <property type="match status" value="1"/>
</dbReference>
<dbReference type="AlphaFoldDB" id="F4PRU9"/>
<keyword evidence="3" id="KW-0949">S-adenosyl-L-methionine</keyword>
<dbReference type="SUPFAM" id="SSF48452">
    <property type="entry name" value="TPR-like"/>
    <property type="match status" value="1"/>
</dbReference>
<dbReference type="GO" id="GO:0005634">
    <property type="term" value="C:nucleus"/>
    <property type="evidence" value="ECO:0007669"/>
    <property type="project" value="TreeGrafter"/>
</dbReference>
<dbReference type="Gene3D" id="2.170.270.10">
    <property type="entry name" value="SET domain"/>
    <property type="match status" value="1"/>
</dbReference>
<dbReference type="KEGG" id="dfa:DFA_01266"/>
<dbReference type="SMART" id="SM00317">
    <property type="entry name" value="SET"/>
    <property type="match status" value="1"/>
</dbReference>